<evidence type="ECO:0000259" key="3">
    <source>
        <dbReference type="PROSITE" id="PS51465"/>
    </source>
</evidence>
<reference evidence="4" key="1">
    <citation type="submission" date="2015-11" db="EMBL/GenBank/DDBJ databases">
        <title>De novo transcriptome assembly of four potential Pierce s Disease insect vectors from Arizona vineyards.</title>
        <authorList>
            <person name="Tassone E.E."/>
        </authorList>
    </citation>
    <scope>NUCLEOTIDE SEQUENCE</scope>
</reference>
<name>A0A1B6JS58_9HEMI</name>
<feature type="chain" id="PRO_5008585986" description="Kazal-like domain-containing protein" evidence="2">
    <location>
        <begin position="25"/>
        <end position="143"/>
    </location>
</feature>
<sequence>MQPTTLVCCLLFVVLAVVVVPGNSQVLRTRTTTPLPPRKERLPYTPVRGSHRQERLPYTPVKPTTMRPGMVLRSRTTTTRRVPFPTKTTPKPCNCNCNITDYRPLCAGDGTDRDTFANQCQLDCFNCTHNKRYRVLQQGECSR</sequence>
<evidence type="ECO:0000256" key="1">
    <source>
        <dbReference type="SAM" id="MobiDB-lite"/>
    </source>
</evidence>
<dbReference type="AlphaFoldDB" id="A0A1B6JS58"/>
<dbReference type="Gene3D" id="3.30.60.30">
    <property type="match status" value="1"/>
</dbReference>
<proteinExistence type="predicted"/>
<evidence type="ECO:0000256" key="2">
    <source>
        <dbReference type="SAM" id="SignalP"/>
    </source>
</evidence>
<organism evidence="4">
    <name type="scientific">Homalodisca liturata</name>
    <dbReference type="NCBI Taxonomy" id="320908"/>
    <lineage>
        <taxon>Eukaryota</taxon>
        <taxon>Metazoa</taxon>
        <taxon>Ecdysozoa</taxon>
        <taxon>Arthropoda</taxon>
        <taxon>Hexapoda</taxon>
        <taxon>Insecta</taxon>
        <taxon>Pterygota</taxon>
        <taxon>Neoptera</taxon>
        <taxon>Paraneoptera</taxon>
        <taxon>Hemiptera</taxon>
        <taxon>Auchenorrhyncha</taxon>
        <taxon>Membracoidea</taxon>
        <taxon>Cicadellidae</taxon>
        <taxon>Cicadellinae</taxon>
        <taxon>Proconiini</taxon>
        <taxon>Homalodisca</taxon>
    </lineage>
</organism>
<dbReference type="PROSITE" id="PS51465">
    <property type="entry name" value="KAZAL_2"/>
    <property type="match status" value="1"/>
</dbReference>
<feature type="signal peptide" evidence="2">
    <location>
        <begin position="1"/>
        <end position="24"/>
    </location>
</feature>
<protein>
    <recommendedName>
        <fullName evidence="3">Kazal-like domain-containing protein</fullName>
    </recommendedName>
</protein>
<dbReference type="SUPFAM" id="SSF100895">
    <property type="entry name" value="Kazal-type serine protease inhibitors"/>
    <property type="match status" value="1"/>
</dbReference>
<accession>A0A1B6JS58</accession>
<evidence type="ECO:0000313" key="4">
    <source>
        <dbReference type="EMBL" id="JAT02071.1"/>
    </source>
</evidence>
<dbReference type="InterPro" id="IPR036058">
    <property type="entry name" value="Kazal_dom_sf"/>
</dbReference>
<dbReference type="Pfam" id="PF07648">
    <property type="entry name" value="Kazal_2"/>
    <property type="match status" value="1"/>
</dbReference>
<feature type="region of interest" description="Disordered" evidence="1">
    <location>
        <begin position="28"/>
        <end position="53"/>
    </location>
</feature>
<feature type="domain" description="Kazal-like" evidence="3">
    <location>
        <begin position="87"/>
        <end position="143"/>
    </location>
</feature>
<dbReference type="EMBL" id="GECU01005636">
    <property type="protein sequence ID" value="JAT02071.1"/>
    <property type="molecule type" value="Transcribed_RNA"/>
</dbReference>
<dbReference type="InterPro" id="IPR002350">
    <property type="entry name" value="Kazal_dom"/>
</dbReference>
<gene>
    <name evidence="4" type="ORF">g.10819</name>
</gene>
<keyword evidence="2" id="KW-0732">Signal</keyword>
<dbReference type="CDD" id="cd00104">
    <property type="entry name" value="KAZAL_FS"/>
    <property type="match status" value="1"/>
</dbReference>